<reference evidence="3" key="1">
    <citation type="submission" date="2023-08" db="EMBL/GenBank/DDBJ databases">
        <authorList>
            <person name="Audoor S."/>
            <person name="Bilcke G."/>
        </authorList>
    </citation>
    <scope>NUCLEOTIDE SEQUENCE</scope>
</reference>
<keyword evidence="2" id="KW-0472">Membrane</keyword>
<evidence type="ECO:0000313" key="3">
    <source>
        <dbReference type="EMBL" id="CAJ1906702.1"/>
    </source>
</evidence>
<feature type="region of interest" description="Disordered" evidence="1">
    <location>
        <begin position="24"/>
        <end position="43"/>
    </location>
</feature>
<sequence>MKSGNYQQFGMNNLNNLKGFASKMREQARDAAKKLPSLDEMAAKDDYIHKEEFNVKGEKQEEEQQRNGERRIKKEENSSDTPTPWSLIDKRIFQNEASETPSIPSKPQSDEASFKSSLTEEEDIPLIVNDSPIETAPKKTRPLMMSVVTDAMTARPASPETCEVDDESSVASDSSSDSDSWNDEGDEEDDPILSMIRKSKVEDGAAQKTKKPKKSNSKTSKKQLAKEEKPKMHRFLADMADAENQMETNSQSNEEQTSISSISLSLPATPRELGSWMKNMASNQVNKILKRPDLSQSSTTTTSSAPPLASRWKSKLAAVIPMQEEYHSQDSADLLGDDELRQLASFKQSNSGGKLSTMMAAMYEYRQFAFILFTLILAGVVYFFKFSELEDGVT</sequence>
<dbReference type="EMBL" id="CAKOGP040000001">
    <property type="protein sequence ID" value="CAJ1906702.1"/>
    <property type="molecule type" value="Genomic_DNA"/>
</dbReference>
<comment type="caution">
    <text evidence="3">The sequence shown here is derived from an EMBL/GenBank/DDBJ whole genome shotgun (WGS) entry which is preliminary data.</text>
</comment>
<feature type="compositionally biased region" description="Basic residues" evidence="1">
    <location>
        <begin position="208"/>
        <end position="223"/>
    </location>
</feature>
<accession>A0AAD2FFC9</accession>
<keyword evidence="2" id="KW-1133">Transmembrane helix</keyword>
<feature type="compositionally biased region" description="Polar residues" evidence="1">
    <location>
        <begin position="95"/>
        <end position="107"/>
    </location>
</feature>
<dbReference type="AlphaFoldDB" id="A0AAD2FFC9"/>
<evidence type="ECO:0000313" key="4">
    <source>
        <dbReference type="Proteomes" id="UP001295423"/>
    </source>
</evidence>
<feature type="compositionally biased region" description="Acidic residues" evidence="1">
    <location>
        <begin position="180"/>
        <end position="191"/>
    </location>
</feature>
<organism evidence="3 4">
    <name type="scientific">Cylindrotheca closterium</name>
    <dbReference type="NCBI Taxonomy" id="2856"/>
    <lineage>
        <taxon>Eukaryota</taxon>
        <taxon>Sar</taxon>
        <taxon>Stramenopiles</taxon>
        <taxon>Ochrophyta</taxon>
        <taxon>Bacillariophyta</taxon>
        <taxon>Bacillariophyceae</taxon>
        <taxon>Bacillariophycidae</taxon>
        <taxon>Bacillariales</taxon>
        <taxon>Bacillariaceae</taxon>
        <taxon>Cylindrotheca</taxon>
    </lineage>
</organism>
<evidence type="ECO:0000256" key="2">
    <source>
        <dbReference type="SAM" id="Phobius"/>
    </source>
</evidence>
<name>A0AAD2FFC9_9STRA</name>
<feature type="region of interest" description="Disordered" evidence="1">
    <location>
        <begin position="49"/>
        <end position="231"/>
    </location>
</feature>
<keyword evidence="4" id="KW-1185">Reference proteome</keyword>
<feature type="region of interest" description="Disordered" evidence="1">
    <location>
        <begin position="288"/>
        <end position="308"/>
    </location>
</feature>
<proteinExistence type="predicted"/>
<feature type="transmembrane region" description="Helical" evidence="2">
    <location>
        <begin position="368"/>
        <end position="384"/>
    </location>
</feature>
<feature type="compositionally biased region" description="Low complexity" evidence="1">
    <location>
        <begin position="169"/>
        <end position="179"/>
    </location>
</feature>
<feature type="compositionally biased region" description="Basic and acidic residues" evidence="1">
    <location>
        <begin position="49"/>
        <end position="77"/>
    </location>
</feature>
<protein>
    <submittedName>
        <fullName evidence="3">Uncharacterized protein</fullName>
    </submittedName>
</protein>
<dbReference type="Proteomes" id="UP001295423">
    <property type="component" value="Unassembled WGS sequence"/>
</dbReference>
<gene>
    <name evidence="3" type="ORF">CYCCA115_LOCUS465</name>
</gene>
<evidence type="ECO:0000256" key="1">
    <source>
        <dbReference type="SAM" id="MobiDB-lite"/>
    </source>
</evidence>
<keyword evidence="2" id="KW-0812">Transmembrane</keyword>